<dbReference type="AlphaFoldDB" id="X1FPN9"/>
<protein>
    <submittedName>
        <fullName evidence="1">Uncharacterized protein</fullName>
    </submittedName>
</protein>
<name>X1FPN9_9ZZZZ</name>
<sequence length="63" mass="7510">MDFKVPPNFFKGDYDQALQYCKQSLSIKEISKRSRLNVLETLSEVYNVKSEFNRVYFKYCVSN</sequence>
<organism evidence="1">
    <name type="scientific">marine sediment metagenome</name>
    <dbReference type="NCBI Taxonomy" id="412755"/>
    <lineage>
        <taxon>unclassified sequences</taxon>
        <taxon>metagenomes</taxon>
        <taxon>ecological metagenomes</taxon>
    </lineage>
</organism>
<dbReference type="Gene3D" id="1.25.40.10">
    <property type="entry name" value="Tetratricopeptide repeat domain"/>
    <property type="match status" value="1"/>
</dbReference>
<gene>
    <name evidence="1" type="ORF">S03H2_39088</name>
</gene>
<dbReference type="InterPro" id="IPR011990">
    <property type="entry name" value="TPR-like_helical_dom_sf"/>
</dbReference>
<proteinExistence type="predicted"/>
<comment type="caution">
    <text evidence="1">The sequence shown here is derived from an EMBL/GenBank/DDBJ whole genome shotgun (WGS) entry which is preliminary data.</text>
</comment>
<dbReference type="EMBL" id="BARU01024137">
    <property type="protein sequence ID" value="GAH47641.1"/>
    <property type="molecule type" value="Genomic_DNA"/>
</dbReference>
<reference evidence="1" key="1">
    <citation type="journal article" date="2014" name="Front. Microbiol.">
        <title>High frequency of phylogenetically diverse reductive dehalogenase-homologous genes in deep subseafloor sedimentary metagenomes.</title>
        <authorList>
            <person name="Kawai M."/>
            <person name="Futagami T."/>
            <person name="Toyoda A."/>
            <person name="Takaki Y."/>
            <person name="Nishi S."/>
            <person name="Hori S."/>
            <person name="Arai W."/>
            <person name="Tsubouchi T."/>
            <person name="Morono Y."/>
            <person name="Uchiyama I."/>
            <person name="Ito T."/>
            <person name="Fujiyama A."/>
            <person name="Inagaki F."/>
            <person name="Takami H."/>
        </authorList>
    </citation>
    <scope>NUCLEOTIDE SEQUENCE</scope>
    <source>
        <strain evidence="1">Expedition CK06-06</strain>
    </source>
</reference>
<accession>X1FPN9</accession>
<evidence type="ECO:0000313" key="1">
    <source>
        <dbReference type="EMBL" id="GAH47641.1"/>
    </source>
</evidence>